<dbReference type="Gene3D" id="2.70.98.10">
    <property type="match status" value="1"/>
</dbReference>
<comment type="caution">
    <text evidence="8">The sequence shown here is derived from an EMBL/GenBank/DDBJ whole genome shotgun (WGS) entry which is preliminary data.</text>
</comment>
<keyword evidence="4" id="KW-0378">Hydrolase</keyword>
<dbReference type="InterPro" id="IPR006101">
    <property type="entry name" value="Glyco_hydro_2"/>
</dbReference>
<dbReference type="InterPro" id="IPR006103">
    <property type="entry name" value="Glyco_hydro_2_cat"/>
</dbReference>
<dbReference type="PRINTS" id="PR00132">
    <property type="entry name" value="GLHYDRLASE2"/>
</dbReference>
<comment type="similarity">
    <text evidence="2">Belongs to the glycosyl hydrolase 2 family.</text>
</comment>
<evidence type="ECO:0000256" key="5">
    <source>
        <dbReference type="ARBA" id="ARBA00023295"/>
    </source>
</evidence>
<dbReference type="EMBL" id="SMGJ01000001">
    <property type="protein sequence ID" value="TCK71293.1"/>
    <property type="molecule type" value="Genomic_DNA"/>
</dbReference>
<dbReference type="RefSeq" id="WP_132299944.1">
    <property type="nucleotide sequence ID" value="NZ_CP170642.1"/>
</dbReference>
<evidence type="ECO:0000259" key="7">
    <source>
        <dbReference type="SMART" id="SM01038"/>
    </source>
</evidence>
<dbReference type="Pfam" id="PF00703">
    <property type="entry name" value="Glyco_hydro_2"/>
    <property type="match status" value="1"/>
</dbReference>
<dbReference type="InterPro" id="IPR013783">
    <property type="entry name" value="Ig-like_fold"/>
</dbReference>
<dbReference type="InterPro" id="IPR008979">
    <property type="entry name" value="Galactose-bd-like_sf"/>
</dbReference>
<dbReference type="EC" id="3.2.1.23" evidence="3"/>
<evidence type="ECO:0000256" key="2">
    <source>
        <dbReference type="ARBA" id="ARBA00007401"/>
    </source>
</evidence>
<dbReference type="PANTHER" id="PTHR46323">
    <property type="entry name" value="BETA-GALACTOSIDASE"/>
    <property type="match status" value="1"/>
</dbReference>
<dbReference type="Gene3D" id="3.20.20.80">
    <property type="entry name" value="Glycosidases"/>
    <property type="match status" value="1"/>
</dbReference>
<dbReference type="InterPro" id="IPR014718">
    <property type="entry name" value="GH-type_carb-bd"/>
</dbReference>
<dbReference type="SUPFAM" id="SSF51445">
    <property type="entry name" value="(Trans)glycosidases"/>
    <property type="match status" value="1"/>
</dbReference>
<comment type="catalytic activity">
    <reaction evidence="1">
        <text>Hydrolysis of terminal non-reducing beta-D-galactose residues in beta-D-galactosides.</text>
        <dbReference type="EC" id="3.2.1.23"/>
    </reaction>
</comment>
<dbReference type="Gene3D" id="2.60.40.10">
    <property type="entry name" value="Immunoglobulins"/>
    <property type="match status" value="2"/>
</dbReference>
<dbReference type="Pfam" id="PF02929">
    <property type="entry name" value="Bgal_small_N"/>
    <property type="match status" value="1"/>
</dbReference>
<dbReference type="Gene3D" id="2.60.120.260">
    <property type="entry name" value="Galactose-binding domain-like"/>
    <property type="match status" value="1"/>
</dbReference>
<dbReference type="InterPro" id="IPR004199">
    <property type="entry name" value="B-gal_small/dom_5"/>
</dbReference>
<name>A0A4R1L305_9PAST</name>
<dbReference type="PANTHER" id="PTHR46323:SF2">
    <property type="entry name" value="BETA-GALACTOSIDASE"/>
    <property type="match status" value="1"/>
</dbReference>
<dbReference type="Pfam" id="PF02836">
    <property type="entry name" value="Glyco_hydro_2_C"/>
    <property type="match status" value="1"/>
</dbReference>
<dbReference type="GO" id="GO:0004565">
    <property type="term" value="F:beta-galactosidase activity"/>
    <property type="evidence" value="ECO:0007669"/>
    <property type="project" value="UniProtKB-EC"/>
</dbReference>
<dbReference type="GO" id="GO:0005990">
    <property type="term" value="P:lactose catabolic process"/>
    <property type="evidence" value="ECO:0007669"/>
    <property type="project" value="TreeGrafter"/>
</dbReference>
<protein>
    <recommendedName>
        <fullName evidence="3">beta-galactosidase</fullName>
        <ecNumber evidence="3">3.2.1.23</ecNumber>
    </recommendedName>
    <alternativeName>
        <fullName evidence="6">Lactase</fullName>
    </alternativeName>
</protein>
<dbReference type="GO" id="GO:0009341">
    <property type="term" value="C:beta-galactosidase complex"/>
    <property type="evidence" value="ECO:0007669"/>
    <property type="project" value="InterPro"/>
</dbReference>
<evidence type="ECO:0000313" key="8">
    <source>
        <dbReference type="EMBL" id="TCK71293.1"/>
    </source>
</evidence>
<dbReference type="Pfam" id="PF02837">
    <property type="entry name" value="Glyco_hydro_2_N"/>
    <property type="match status" value="1"/>
</dbReference>
<sequence>MLPNYYQDPQILHINTTPHHAYFIPYENPQSAVENSQKNSREHSLFFTSLNGDWDFAYFASYHDLPENFLQYPFEQHIPVPSNWQNHGFDQHHYTNVNYPFPFDPPFVPQQNPCGLYHRCIELNKRSHKRYLINFEGVDSCLFLYVNQKFVGYSQVSHATAEFDLTDYLQQGENQLHMLVLKWCDGSYLEDQDKFRMSGIFRDVYLLEREQNYLQDFFIRTTFTDNLQTAVLNVAFSFRQEPVEISWQLFDPQGNLIISSVAKQQLQYQLEQVQLWNAESPQLYCLLLNTGQETICQRIGFRHIEVKNGVLLFNQQAIKFKGVNRHDSDPKTGYAINMEQAITDLTLMKQHNINAIRTAHYPNSPWFAELCDQFGFYLISESDIESHGTNAVYVAQPEKSILLGAKITQDADKVRQQTIDNYCYMARSPAWQKAILDRTLAHIERDKNRTSILIWSLGNESGYGENFEQAASWIKSRDPSRLVHYENAIFQHSTHQNDWSNLDFHSEMYTSTADIAHYCRQPQTRPYLLCEYSHAMGNSCGDLEDYWQVFQYHAYAAGGFIWEWCDHAPYLANGHFGYGGDFGDNPNDGNFCVDGLVSPDRKPHSSLLELKNVNRPIRATIKQGKIFLTNYLDFSNLQDFAEIQIKLSENGQMIAEKWITEINLEPHQETQLPFDLPADNGHVWTLELRYYQKKATALIAQHHELGFDQINLFPANSFQLPKPPRENTPWNYTETGNLIEIKGENLVYQFDKCKGIISQIFQHNEPLLRQPLDFNIWRACLDNDSLIKEYWIAAGFNRAETRAYDIALEKTNHAIEIRAKCGLVATSQARILTLTVIYHFSETGLTIKIHSEKAKHLPFLPRFGLRLFLPPQFDQTSYFGYGNDSELSESYLDKHHASWLAIHQSKLNQTVDYLKPQEYGSHYGCHWLKVRSKNHEFWVTSNEPFSFNFSPFSQEQLNSVKHNYQLVPENRSILCVDYKMSGIGSNSCGPSLNTQYQLAETEWDCEFEFRFV</sequence>
<keyword evidence="9" id="KW-1185">Reference proteome</keyword>
<evidence type="ECO:0000256" key="3">
    <source>
        <dbReference type="ARBA" id="ARBA00012756"/>
    </source>
</evidence>
<dbReference type="SUPFAM" id="SSF49785">
    <property type="entry name" value="Galactose-binding domain-like"/>
    <property type="match status" value="1"/>
</dbReference>
<evidence type="ECO:0000256" key="1">
    <source>
        <dbReference type="ARBA" id="ARBA00001412"/>
    </source>
</evidence>
<dbReference type="GO" id="GO:0030246">
    <property type="term" value="F:carbohydrate binding"/>
    <property type="evidence" value="ECO:0007669"/>
    <property type="project" value="InterPro"/>
</dbReference>
<dbReference type="InterPro" id="IPR006104">
    <property type="entry name" value="Glyco_hydro_2_N"/>
</dbReference>
<dbReference type="InterPro" id="IPR050347">
    <property type="entry name" value="Bact_Beta-galactosidase"/>
</dbReference>
<reference evidence="8 9" key="1">
    <citation type="submission" date="2019-03" db="EMBL/GenBank/DDBJ databases">
        <title>Genomic Encyclopedia of Type Strains, Phase IV (KMG-IV): sequencing the most valuable type-strain genomes for metagenomic binning, comparative biology and taxonomic classification.</title>
        <authorList>
            <person name="Goeker M."/>
        </authorList>
    </citation>
    <scope>NUCLEOTIDE SEQUENCE [LARGE SCALE GENOMIC DNA]</scope>
    <source>
        <strain evidence="8 9">DSM 10053</strain>
    </source>
</reference>
<dbReference type="SUPFAM" id="SSF74650">
    <property type="entry name" value="Galactose mutarotase-like"/>
    <property type="match status" value="1"/>
</dbReference>
<keyword evidence="5" id="KW-0326">Glycosidase</keyword>
<feature type="domain" description="Beta galactosidase small chain/" evidence="7">
    <location>
        <begin position="740"/>
        <end position="1010"/>
    </location>
</feature>
<dbReference type="AlphaFoldDB" id="A0A4R1L305"/>
<dbReference type="InterPro" id="IPR032312">
    <property type="entry name" value="LacZ_4"/>
</dbReference>
<organism evidence="8 9">
    <name type="scientific">Lonepinella koalarum</name>
    <dbReference type="NCBI Taxonomy" id="53417"/>
    <lineage>
        <taxon>Bacteria</taxon>
        <taxon>Pseudomonadati</taxon>
        <taxon>Pseudomonadota</taxon>
        <taxon>Gammaproteobacteria</taxon>
        <taxon>Pasteurellales</taxon>
        <taxon>Pasteurellaceae</taxon>
        <taxon>Lonepinella</taxon>
    </lineage>
</organism>
<dbReference type="InterPro" id="IPR017853">
    <property type="entry name" value="GH"/>
</dbReference>
<evidence type="ECO:0000256" key="4">
    <source>
        <dbReference type="ARBA" id="ARBA00022801"/>
    </source>
</evidence>
<dbReference type="SMART" id="SM01038">
    <property type="entry name" value="Bgal_small_N"/>
    <property type="match status" value="1"/>
</dbReference>
<dbReference type="InterPro" id="IPR006102">
    <property type="entry name" value="Ig-like_GH2"/>
</dbReference>
<evidence type="ECO:0000313" key="9">
    <source>
        <dbReference type="Proteomes" id="UP000295496"/>
    </source>
</evidence>
<dbReference type="PROSITE" id="PS00608">
    <property type="entry name" value="GLYCOSYL_HYDROL_F2_2"/>
    <property type="match status" value="1"/>
</dbReference>
<gene>
    <name evidence="8" type="ORF">EV692_0363</name>
</gene>
<dbReference type="InterPro" id="IPR023232">
    <property type="entry name" value="Glyco_hydro_2_AS"/>
</dbReference>
<evidence type="ECO:0000256" key="6">
    <source>
        <dbReference type="ARBA" id="ARBA00032230"/>
    </source>
</evidence>
<accession>A0A4R1L305</accession>
<dbReference type="Proteomes" id="UP000295496">
    <property type="component" value="Unassembled WGS sequence"/>
</dbReference>
<proteinExistence type="inferred from homology"/>
<dbReference type="InterPro" id="IPR036156">
    <property type="entry name" value="Beta-gal/glucu_dom_sf"/>
</dbReference>
<dbReference type="SUPFAM" id="SSF49303">
    <property type="entry name" value="beta-Galactosidase/glucuronidase domain"/>
    <property type="match status" value="2"/>
</dbReference>
<dbReference type="Pfam" id="PF16353">
    <property type="entry name" value="LacZ_4"/>
    <property type="match status" value="1"/>
</dbReference>
<dbReference type="InterPro" id="IPR011013">
    <property type="entry name" value="Gal_mutarotase_sf_dom"/>
</dbReference>